<gene>
    <name evidence="10" type="primary">mrpD</name>
    <name evidence="10" type="ORF">A4G23_05065</name>
</gene>
<feature type="transmembrane region" description="Helical" evidence="8">
    <location>
        <begin position="449"/>
        <end position="468"/>
    </location>
</feature>
<feature type="transmembrane region" description="Helical" evidence="8">
    <location>
        <begin position="160"/>
        <end position="183"/>
    </location>
</feature>
<feature type="transmembrane region" description="Helical" evidence="8">
    <location>
        <begin position="356"/>
        <end position="378"/>
    </location>
</feature>
<keyword evidence="5 8" id="KW-1133">Transmembrane helix</keyword>
<dbReference type="RefSeq" id="WP_069978988.1">
    <property type="nucleotide sequence ID" value="NZ_CP017316.1"/>
</dbReference>
<dbReference type="PANTHER" id="PTHR42703">
    <property type="entry name" value="NADH DEHYDROGENASE"/>
    <property type="match status" value="1"/>
</dbReference>
<dbReference type="InterPro" id="IPR050586">
    <property type="entry name" value="CPA3_Na-H_Antiporter_D"/>
</dbReference>
<sequence>MSGTVLTLPLALPLLAAGLLVLLPVGAGARRWTAAAVSLAVLGLGSALVAATADGTVLHQAVGGWPPGISIVFACDMLSALMVCVSAVLVTVSLAFAAAAGDDRDPLFTPLALVLSAGVYGAFLTADLFNLFVCVEVMLVPSYALLSMSGGRRGTAAGRVYTTVSLLASTILLAGTGLVYGAAGTVNLGELAGAASRDPATAVAAGVVLLALAAKAAVVPLHGWLPRCYPAAPPSVTVLFSGLLTKVGVYGIIRVYAVVFDGTGLSPVIMAAALVTMVVGVLGAVGQPGMRGVLCFHMVSQIGYLLLALALFTASGLAAGVFFLVQYVLVKAALLTCAAAVESVHGTDRLDELDRLAHSAPVLAGSFLVAAFSLAGMPPLSGFTAKLALIRAAAQQAEYLALGVAAAVGLLTLTSMIKIWSTAFWSGSVVPSHTRSAPLPLASAPVRPALTAPVLLLAVPSLALGVLAEPLLAASSTAAAGLVDTSAYVRAVTR</sequence>
<dbReference type="PANTHER" id="PTHR42703:SF1">
    <property type="entry name" value="NA(+)_H(+) ANTIPORTER SUBUNIT D1"/>
    <property type="match status" value="1"/>
</dbReference>
<reference evidence="10 11" key="1">
    <citation type="submission" date="2016-09" db="EMBL/GenBank/DDBJ databases">
        <title>Streptomyces rubrolavendulae MJM4426 Genome sequencing and assembly.</title>
        <authorList>
            <person name="Kim J.-G."/>
        </authorList>
    </citation>
    <scope>NUCLEOTIDE SEQUENCE [LARGE SCALE GENOMIC DNA]</scope>
    <source>
        <strain evidence="10 11">MJM4426</strain>
    </source>
</reference>
<evidence type="ECO:0000256" key="6">
    <source>
        <dbReference type="ARBA" id="ARBA00023136"/>
    </source>
</evidence>
<comment type="similarity">
    <text evidence="2">Belongs to the CPA3 antiporters (TC 2.A.63) subunit D family.</text>
</comment>
<evidence type="ECO:0000256" key="3">
    <source>
        <dbReference type="ARBA" id="ARBA00022475"/>
    </source>
</evidence>
<dbReference type="GO" id="GO:0008137">
    <property type="term" value="F:NADH dehydrogenase (ubiquinone) activity"/>
    <property type="evidence" value="ECO:0007669"/>
    <property type="project" value="InterPro"/>
</dbReference>
<dbReference type="InterPro" id="IPR003918">
    <property type="entry name" value="NADH_UbQ_OxRdtase"/>
</dbReference>
<evidence type="ECO:0000256" key="4">
    <source>
        <dbReference type="ARBA" id="ARBA00022692"/>
    </source>
</evidence>
<evidence type="ECO:0000256" key="5">
    <source>
        <dbReference type="ARBA" id="ARBA00022989"/>
    </source>
</evidence>
<name>A0A1D8G9Q3_9ACTN</name>
<evidence type="ECO:0000256" key="2">
    <source>
        <dbReference type="ARBA" id="ARBA00005346"/>
    </source>
</evidence>
<feature type="transmembrane region" description="Helical" evidence="8">
    <location>
        <begin position="32"/>
        <end position="51"/>
    </location>
</feature>
<evidence type="ECO:0000256" key="1">
    <source>
        <dbReference type="ARBA" id="ARBA00004651"/>
    </source>
</evidence>
<feature type="transmembrane region" description="Helical" evidence="8">
    <location>
        <begin position="6"/>
        <end position="25"/>
    </location>
</feature>
<proteinExistence type="inferred from homology"/>
<evidence type="ECO:0000313" key="11">
    <source>
        <dbReference type="Proteomes" id="UP000095349"/>
    </source>
</evidence>
<organism evidence="10 11">
    <name type="scientific">Streptomyces rubrolavendulae</name>
    <dbReference type="NCBI Taxonomy" id="285473"/>
    <lineage>
        <taxon>Bacteria</taxon>
        <taxon>Bacillati</taxon>
        <taxon>Actinomycetota</taxon>
        <taxon>Actinomycetes</taxon>
        <taxon>Kitasatosporales</taxon>
        <taxon>Streptomycetaceae</taxon>
        <taxon>Streptomyces</taxon>
    </lineage>
</organism>
<feature type="transmembrane region" description="Helical" evidence="8">
    <location>
        <begin position="305"/>
        <end position="325"/>
    </location>
</feature>
<evidence type="ECO:0000259" key="9">
    <source>
        <dbReference type="Pfam" id="PF00361"/>
    </source>
</evidence>
<feature type="transmembrane region" description="Helical" evidence="8">
    <location>
        <begin position="237"/>
        <end position="259"/>
    </location>
</feature>
<evidence type="ECO:0000256" key="8">
    <source>
        <dbReference type="SAM" id="Phobius"/>
    </source>
</evidence>
<feature type="transmembrane region" description="Helical" evidence="8">
    <location>
        <begin position="71"/>
        <end position="100"/>
    </location>
</feature>
<keyword evidence="3" id="KW-1003">Cell membrane</keyword>
<evidence type="ECO:0000256" key="7">
    <source>
        <dbReference type="RuleBase" id="RU000320"/>
    </source>
</evidence>
<dbReference type="PATRIC" id="fig|285473.5.peg.5337"/>
<dbReference type="STRING" id="285473.A4G23_05065"/>
<dbReference type="OrthoDB" id="9768329at2"/>
<keyword evidence="4 7" id="KW-0812">Transmembrane</keyword>
<dbReference type="InterPro" id="IPR001750">
    <property type="entry name" value="ND/Mrp_TM"/>
</dbReference>
<evidence type="ECO:0000313" key="10">
    <source>
        <dbReference type="EMBL" id="AOT62172.1"/>
    </source>
</evidence>
<dbReference type="Proteomes" id="UP000095349">
    <property type="component" value="Chromosome"/>
</dbReference>
<dbReference type="KEGG" id="srn:A4G23_05065"/>
<dbReference type="Pfam" id="PF00361">
    <property type="entry name" value="Proton_antipo_M"/>
    <property type="match status" value="1"/>
</dbReference>
<feature type="transmembrane region" description="Helical" evidence="8">
    <location>
        <begin position="129"/>
        <end position="148"/>
    </location>
</feature>
<dbReference type="GO" id="GO:0042773">
    <property type="term" value="P:ATP synthesis coupled electron transport"/>
    <property type="evidence" value="ECO:0007669"/>
    <property type="project" value="InterPro"/>
</dbReference>
<protein>
    <submittedName>
        <fullName evidence="10">Na(+)/H(+) antiporter subunit D</fullName>
    </submittedName>
</protein>
<comment type="subcellular location">
    <subcellularLocation>
        <location evidence="1">Cell membrane</location>
        <topology evidence="1">Multi-pass membrane protein</topology>
    </subcellularLocation>
    <subcellularLocation>
        <location evidence="7">Membrane</location>
        <topology evidence="7">Multi-pass membrane protein</topology>
    </subcellularLocation>
</comment>
<keyword evidence="11" id="KW-1185">Reference proteome</keyword>
<feature type="transmembrane region" description="Helical" evidence="8">
    <location>
        <begin position="203"/>
        <end position="225"/>
    </location>
</feature>
<dbReference type="PRINTS" id="PR01437">
    <property type="entry name" value="NUOXDRDTASE4"/>
</dbReference>
<feature type="transmembrane region" description="Helical" evidence="8">
    <location>
        <begin position="399"/>
        <end position="420"/>
    </location>
</feature>
<dbReference type="EMBL" id="CP017316">
    <property type="protein sequence ID" value="AOT62172.1"/>
    <property type="molecule type" value="Genomic_DNA"/>
</dbReference>
<feature type="transmembrane region" description="Helical" evidence="8">
    <location>
        <begin position="107"/>
        <end position="123"/>
    </location>
</feature>
<accession>A0A1D8G9Q3</accession>
<feature type="domain" description="NADH:quinone oxidoreductase/Mrp antiporter transmembrane" evidence="9">
    <location>
        <begin position="127"/>
        <end position="404"/>
    </location>
</feature>
<keyword evidence="6 8" id="KW-0472">Membrane</keyword>
<dbReference type="GO" id="GO:0005886">
    <property type="term" value="C:plasma membrane"/>
    <property type="evidence" value="ECO:0007669"/>
    <property type="project" value="UniProtKB-SubCell"/>
</dbReference>
<dbReference type="AlphaFoldDB" id="A0A1D8G9Q3"/>
<feature type="transmembrane region" description="Helical" evidence="8">
    <location>
        <begin position="265"/>
        <end position="285"/>
    </location>
</feature>